<dbReference type="RefSeq" id="WP_288198724.1">
    <property type="nucleotide sequence ID" value="NZ_LT608334.1"/>
</dbReference>
<protein>
    <submittedName>
        <fullName evidence="2">Uncharacterized protein</fullName>
    </submittedName>
</protein>
<gene>
    <name evidence="2" type="ORF">KL86PLE_90616</name>
</gene>
<proteinExistence type="predicted"/>
<name>A0A212LQC9_9HYPH</name>
<organism evidence="2">
    <name type="scientific">uncultured Pleomorphomonas sp</name>
    <dbReference type="NCBI Taxonomy" id="442121"/>
    <lineage>
        <taxon>Bacteria</taxon>
        <taxon>Pseudomonadati</taxon>
        <taxon>Pseudomonadota</taxon>
        <taxon>Alphaproteobacteria</taxon>
        <taxon>Hyphomicrobiales</taxon>
        <taxon>Pleomorphomonadaceae</taxon>
        <taxon>Pleomorphomonas</taxon>
        <taxon>environmental samples</taxon>
    </lineage>
</organism>
<dbReference type="AlphaFoldDB" id="A0A212LQC9"/>
<dbReference type="EMBL" id="FMJD01000013">
    <property type="protein sequence ID" value="SCM79743.1"/>
    <property type="molecule type" value="Genomic_DNA"/>
</dbReference>
<evidence type="ECO:0000256" key="1">
    <source>
        <dbReference type="SAM" id="MobiDB-lite"/>
    </source>
</evidence>
<evidence type="ECO:0000313" key="2">
    <source>
        <dbReference type="EMBL" id="SCM79743.1"/>
    </source>
</evidence>
<reference evidence="2" key="1">
    <citation type="submission" date="2016-08" db="EMBL/GenBank/DDBJ databases">
        <authorList>
            <person name="Seilhamer J.J."/>
        </authorList>
    </citation>
    <scope>NUCLEOTIDE SEQUENCE</scope>
    <source>
        <strain evidence="2">86</strain>
    </source>
</reference>
<sequence length="204" mass="21894">MASTVSICNLALGHLGADKIDALSEASTEARACNRFYGQTLDALLAAGPPWRFARQEAVLAEVSGVAAGRWAHAYALPVDLLRVRAVRPADGALAGVLLPGDLRGAEDGYPYELFGDRLLTDLSPAALRYIRRVDDPSKFPPLFVEALSWHLAARLAMPLTRDAGQRQAAFQMALQTQAAASAADANDERAGSGFLSDYERVRQ</sequence>
<accession>A0A212LQC9</accession>
<feature type="region of interest" description="Disordered" evidence="1">
    <location>
        <begin position="183"/>
        <end position="204"/>
    </location>
</feature>